<protein>
    <submittedName>
        <fullName evidence="2">DUF485 domain-containing protein</fullName>
    </submittedName>
</protein>
<dbReference type="InterPro" id="IPR007436">
    <property type="entry name" value="DUF485"/>
</dbReference>
<feature type="transmembrane region" description="Helical" evidence="1">
    <location>
        <begin position="61"/>
        <end position="81"/>
    </location>
</feature>
<dbReference type="EMBL" id="JAVUPU010000006">
    <property type="protein sequence ID" value="MDT9599769.1"/>
    <property type="molecule type" value="Genomic_DNA"/>
</dbReference>
<dbReference type="Pfam" id="PF04341">
    <property type="entry name" value="DUF485"/>
    <property type="match status" value="1"/>
</dbReference>
<dbReference type="PANTHER" id="PTHR38598:SF1">
    <property type="entry name" value="INNER MEMBRANE PROTEIN YJCH"/>
    <property type="match status" value="1"/>
</dbReference>
<name>A0ABU3Q8N9_9SPHN</name>
<comment type="caution">
    <text evidence="2">The sequence shown here is derived from an EMBL/GenBank/DDBJ whole genome shotgun (WGS) entry which is preliminary data.</text>
</comment>
<feature type="transmembrane region" description="Helical" evidence="1">
    <location>
        <begin position="24"/>
        <end position="45"/>
    </location>
</feature>
<keyword evidence="1" id="KW-1133">Transmembrane helix</keyword>
<keyword evidence="1" id="KW-0472">Membrane</keyword>
<evidence type="ECO:0000256" key="1">
    <source>
        <dbReference type="SAM" id="Phobius"/>
    </source>
</evidence>
<dbReference type="RefSeq" id="WP_315726870.1">
    <property type="nucleotide sequence ID" value="NZ_JAVUPU010000006.1"/>
</dbReference>
<reference evidence="2 3" key="1">
    <citation type="submission" date="2023-05" db="EMBL/GenBank/DDBJ databases">
        <authorList>
            <person name="Guo Y."/>
        </authorList>
    </citation>
    <scope>NUCLEOTIDE SEQUENCE [LARGE SCALE GENOMIC DNA]</scope>
    <source>
        <strain evidence="2 3">GR2756</strain>
    </source>
</reference>
<dbReference type="InterPro" id="IPR052959">
    <property type="entry name" value="Inner_membrane_assoc"/>
</dbReference>
<sequence length="102" mass="11409">MVMPLRKIAEDPCYQALVARRARFTWALSGVMLVVFFGYILVIAFNKELLARPIGDHSTTWGIPVGLGVILVAILLTGIYVRRAKRDFDPAARALVEKYTSE</sequence>
<accession>A0ABU3Q8N9</accession>
<keyword evidence="1" id="KW-0812">Transmembrane</keyword>
<evidence type="ECO:0000313" key="3">
    <source>
        <dbReference type="Proteomes" id="UP001259572"/>
    </source>
</evidence>
<dbReference type="Proteomes" id="UP001259572">
    <property type="component" value="Unassembled WGS sequence"/>
</dbReference>
<proteinExistence type="predicted"/>
<keyword evidence="3" id="KW-1185">Reference proteome</keyword>
<evidence type="ECO:0000313" key="2">
    <source>
        <dbReference type="EMBL" id="MDT9599769.1"/>
    </source>
</evidence>
<gene>
    <name evidence="2" type="ORF">RQX22_12480</name>
</gene>
<dbReference type="PANTHER" id="PTHR38598">
    <property type="entry name" value="INNER MEMBRANE PROTEIN YJCH"/>
    <property type="match status" value="1"/>
</dbReference>
<organism evidence="2 3">
    <name type="scientific">Sphingosinicella rhizophila</name>
    <dbReference type="NCBI Taxonomy" id="3050082"/>
    <lineage>
        <taxon>Bacteria</taxon>
        <taxon>Pseudomonadati</taxon>
        <taxon>Pseudomonadota</taxon>
        <taxon>Alphaproteobacteria</taxon>
        <taxon>Sphingomonadales</taxon>
        <taxon>Sphingosinicellaceae</taxon>
        <taxon>Sphingosinicella</taxon>
    </lineage>
</organism>